<evidence type="ECO:0000313" key="5">
    <source>
        <dbReference type="EnsemblMetazoa" id="HelroP64786"/>
    </source>
</evidence>
<evidence type="ECO:0000256" key="1">
    <source>
        <dbReference type="ARBA" id="ARBA00007692"/>
    </source>
</evidence>
<organism evidence="5 6">
    <name type="scientific">Helobdella robusta</name>
    <name type="common">Californian leech</name>
    <dbReference type="NCBI Taxonomy" id="6412"/>
    <lineage>
        <taxon>Eukaryota</taxon>
        <taxon>Metazoa</taxon>
        <taxon>Spiralia</taxon>
        <taxon>Lophotrochozoa</taxon>
        <taxon>Annelida</taxon>
        <taxon>Clitellata</taxon>
        <taxon>Hirudinea</taxon>
        <taxon>Rhynchobdellida</taxon>
        <taxon>Glossiphoniidae</taxon>
        <taxon>Helobdella</taxon>
    </lineage>
</organism>
<dbReference type="EMBL" id="KB096324">
    <property type="protein sequence ID" value="ESO06722.1"/>
    <property type="molecule type" value="Genomic_DNA"/>
</dbReference>
<dbReference type="eggNOG" id="KOG1267">
    <property type="taxonomic scope" value="Eukaryota"/>
</dbReference>
<dbReference type="GeneID" id="20213691"/>
<evidence type="ECO:0000256" key="2">
    <source>
        <dbReference type="ARBA" id="ARBA00022946"/>
    </source>
</evidence>
<dbReference type="InterPro" id="IPR038538">
    <property type="entry name" value="MTERF_sf"/>
</dbReference>
<evidence type="ECO:0000256" key="3">
    <source>
        <dbReference type="SAM" id="MobiDB-lite"/>
    </source>
</evidence>
<proteinExistence type="inferred from homology"/>
<dbReference type="SMART" id="SM00733">
    <property type="entry name" value="Mterf"/>
    <property type="match status" value="4"/>
</dbReference>
<dbReference type="EMBL" id="AMQM01000697">
    <property type="status" value="NOT_ANNOTATED_CDS"/>
    <property type="molecule type" value="Genomic_DNA"/>
</dbReference>
<reference evidence="4 6" key="2">
    <citation type="journal article" date="2013" name="Nature">
        <title>Insights into bilaterian evolution from three spiralian genomes.</title>
        <authorList>
            <person name="Simakov O."/>
            <person name="Marletaz F."/>
            <person name="Cho S.J."/>
            <person name="Edsinger-Gonzales E."/>
            <person name="Havlak P."/>
            <person name="Hellsten U."/>
            <person name="Kuo D.H."/>
            <person name="Larsson T."/>
            <person name="Lv J."/>
            <person name="Arendt D."/>
            <person name="Savage R."/>
            <person name="Osoegawa K."/>
            <person name="de Jong P."/>
            <person name="Grimwood J."/>
            <person name="Chapman J.A."/>
            <person name="Shapiro H."/>
            <person name="Aerts A."/>
            <person name="Otillar R.P."/>
            <person name="Terry A.Y."/>
            <person name="Boore J.L."/>
            <person name="Grigoriev I.V."/>
            <person name="Lindberg D.R."/>
            <person name="Seaver E.C."/>
            <person name="Weisblat D.A."/>
            <person name="Putnam N.H."/>
            <person name="Rokhsar D.S."/>
        </authorList>
    </citation>
    <scope>NUCLEOTIDE SEQUENCE</scope>
</reference>
<dbReference type="InterPro" id="IPR003690">
    <property type="entry name" value="MTERF"/>
</dbReference>
<dbReference type="FunCoup" id="T1FXZ3">
    <property type="interactions" value="1008"/>
</dbReference>
<dbReference type="OMA" id="NPFWLMF"/>
<dbReference type="PANTHER" id="PTHR13068">
    <property type="entry name" value="CGI-12 PROTEIN-RELATED"/>
    <property type="match status" value="1"/>
</dbReference>
<dbReference type="Proteomes" id="UP000015101">
    <property type="component" value="Unassembled WGS sequence"/>
</dbReference>
<reference evidence="6" key="1">
    <citation type="submission" date="2012-12" db="EMBL/GenBank/DDBJ databases">
        <authorList>
            <person name="Hellsten U."/>
            <person name="Grimwood J."/>
            <person name="Chapman J.A."/>
            <person name="Shapiro H."/>
            <person name="Aerts A."/>
            <person name="Otillar R.P."/>
            <person name="Terry A.Y."/>
            <person name="Boore J.L."/>
            <person name="Simakov O."/>
            <person name="Marletaz F."/>
            <person name="Cho S.-J."/>
            <person name="Edsinger-Gonzales E."/>
            <person name="Havlak P."/>
            <person name="Kuo D.-H."/>
            <person name="Larsson T."/>
            <person name="Lv J."/>
            <person name="Arendt D."/>
            <person name="Savage R."/>
            <person name="Osoegawa K."/>
            <person name="de Jong P."/>
            <person name="Lindberg D.R."/>
            <person name="Seaver E.C."/>
            <person name="Weisblat D.A."/>
            <person name="Putnam N.H."/>
            <person name="Grigoriev I.V."/>
            <person name="Rokhsar D.S."/>
        </authorList>
    </citation>
    <scope>NUCLEOTIDE SEQUENCE</scope>
</reference>
<dbReference type="HOGENOM" id="CLU_042536_0_0_1"/>
<feature type="region of interest" description="Disordered" evidence="3">
    <location>
        <begin position="1"/>
        <end position="20"/>
    </location>
</feature>
<evidence type="ECO:0000313" key="4">
    <source>
        <dbReference type="EMBL" id="ESO06722.1"/>
    </source>
</evidence>
<sequence length="347" mass="39823">MNTLRLNFNDPDENALGSDPDDFAKEELSNESKNSQLVKAATIENWKLKKINILEELKNKDSILFKPSIPTKSTSLATYVNHSLTLQNLIRLGVDLTKVEYNLDIAEYLVKSDFKKDIQPYILFLHDHKVPATELAGIFTKNPKIFIEPLENLQLRIDYLKSKMFPDESIVRIITKVPSVLTTSTLVTDKQLGFLQEKFKLTGDEVRIVANKYPKLLVWKSNLISENKLHLVGVMGFTDAEVKKMLLTYPKLLTAGKIALAQRFDYLHNSIGLSHEDILQWPQVLKTRLIIIRQRHGFLKLLKRDQFDKKVENFVSLKSLVALSDEEFCKLVAKVPALHYNDYLKSL</sequence>
<dbReference type="CTD" id="20213691"/>
<accession>T1FXZ3</accession>
<dbReference type="Gene3D" id="1.25.70.10">
    <property type="entry name" value="Transcription termination factor 3, mitochondrial"/>
    <property type="match status" value="1"/>
</dbReference>
<dbReference type="EnsemblMetazoa" id="HelroT64786">
    <property type="protein sequence ID" value="HelroP64786"/>
    <property type="gene ID" value="HelroG64786"/>
</dbReference>
<dbReference type="KEGG" id="hro:HELRODRAFT_64786"/>
<dbReference type="STRING" id="6412.T1FXZ3"/>
<dbReference type="Pfam" id="PF02536">
    <property type="entry name" value="mTERF"/>
    <property type="match status" value="1"/>
</dbReference>
<dbReference type="GO" id="GO:0005739">
    <property type="term" value="C:mitochondrion"/>
    <property type="evidence" value="ECO:0000318"/>
    <property type="project" value="GO_Central"/>
</dbReference>
<dbReference type="PANTHER" id="PTHR13068:SF112">
    <property type="entry name" value="TRANSCRIPTION TERMINATION FACTOR 3, MITOCHONDRIAL"/>
    <property type="match status" value="1"/>
</dbReference>
<dbReference type="AlphaFoldDB" id="T1FXZ3"/>
<dbReference type="GO" id="GO:1903108">
    <property type="term" value="P:regulation of mitochondrial transcription"/>
    <property type="evidence" value="ECO:0000318"/>
    <property type="project" value="GO_Central"/>
</dbReference>
<dbReference type="GO" id="GO:0045892">
    <property type="term" value="P:negative regulation of DNA-templated transcription"/>
    <property type="evidence" value="ECO:0000318"/>
    <property type="project" value="GO_Central"/>
</dbReference>
<dbReference type="OrthoDB" id="637682at2759"/>
<name>T1FXZ3_HELRO</name>
<dbReference type="GO" id="GO:0061668">
    <property type="term" value="P:mitochondrial ribosome assembly"/>
    <property type="evidence" value="ECO:0000318"/>
    <property type="project" value="GO_Central"/>
</dbReference>
<protein>
    <submittedName>
        <fullName evidence="4 5">Uncharacterized protein</fullName>
    </submittedName>
</protein>
<comment type="similarity">
    <text evidence="1">Belongs to the mTERF family.</text>
</comment>
<evidence type="ECO:0000313" key="6">
    <source>
        <dbReference type="Proteomes" id="UP000015101"/>
    </source>
</evidence>
<gene>
    <name evidence="5" type="primary">20213691</name>
    <name evidence="4" type="ORF">HELRODRAFT_64786</name>
</gene>
<reference evidence="5" key="3">
    <citation type="submission" date="2015-06" db="UniProtKB">
        <authorList>
            <consortium name="EnsemblMetazoa"/>
        </authorList>
    </citation>
    <scope>IDENTIFICATION</scope>
</reference>
<dbReference type="RefSeq" id="XP_009016090.1">
    <property type="nucleotide sequence ID" value="XM_009017842.1"/>
</dbReference>
<keyword evidence="2" id="KW-0809">Transit peptide</keyword>
<keyword evidence="6" id="KW-1185">Reference proteome</keyword>
<dbReference type="InParanoid" id="T1FXZ3"/>
<dbReference type="GO" id="GO:0003676">
    <property type="term" value="F:nucleic acid binding"/>
    <property type="evidence" value="ECO:0007669"/>
    <property type="project" value="InterPro"/>
</dbReference>